<sequence>MEEEGAVESAPTANLEPPVAPPEPKVVARPPSDIKPTTPDAFSKRRYDKKYLENFQISHRLIPAGLPSSIDSTPPGWTEHIHPEGQLYYIHTGLRIATESNVMKHHKLLEEKGRELRAQMSNGNWDHDDAEIFLNLIFEDKNLLQVYMVDHKARTIFYPWDLTSKELELDPVFSETHMEMQRKYLYWNHVEFFPMHIEFPKHECEETLSKLIHAESDGLTSYTSTSVYTPEQCAKFGRVLTSKLATGHKTCVLARLNKEIYKGMFLNFYGQPPARLDRLTRIYPIPQWNTHPLLNLVICLFFGLHEEYRIAIQNITVDGVINVERWKDFLTSRIEEWQNNILYSTVFWTVGISFMQAVPESSNHSKSIIAARGLMMSSVLCSMLSTATSLCHSQCYKRDIKGQTAQSAKKRLDPWDYENGYLALSIVQALPLILFTWAAVFAGIATLLYGFNFDSRVMFIVIFILITMIWAILMFRLFKKHDPIYKLFRDIWKYLGCLFWEMVSYFVISTPGRNWRSVFRTATAARRSLPL</sequence>
<dbReference type="CDD" id="cd00201">
    <property type="entry name" value="WW"/>
    <property type="match status" value="1"/>
</dbReference>
<dbReference type="Proteomes" id="UP000054279">
    <property type="component" value="Unassembled WGS sequence"/>
</dbReference>
<keyword evidence="2" id="KW-0472">Membrane</keyword>
<proteinExistence type="predicted"/>
<protein>
    <submittedName>
        <fullName evidence="3">Unplaced genomic scaffold SPHSTscaffold_156, whole genome shotgun sequence</fullName>
    </submittedName>
</protein>
<feature type="region of interest" description="Disordered" evidence="1">
    <location>
        <begin position="1"/>
        <end position="41"/>
    </location>
</feature>
<keyword evidence="4" id="KW-1185">Reference proteome</keyword>
<dbReference type="EMBL" id="KN837231">
    <property type="protein sequence ID" value="KIJ32148.1"/>
    <property type="molecule type" value="Genomic_DNA"/>
</dbReference>
<evidence type="ECO:0000256" key="2">
    <source>
        <dbReference type="SAM" id="Phobius"/>
    </source>
</evidence>
<dbReference type="Gene3D" id="2.20.70.10">
    <property type="match status" value="1"/>
</dbReference>
<keyword evidence="2" id="KW-1133">Transmembrane helix</keyword>
<dbReference type="AlphaFoldDB" id="A0A0C9TPV4"/>
<dbReference type="HOGENOM" id="CLU_015091_3_3_1"/>
<evidence type="ECO:0000313" key="4">
    <source>
        <dbReference type="Proteomes" id="UP000054279"/>
    </source>
</evidence>
<organism evidence="3 4">
    <name type="scientific">Sphaerobolus stellatus (strain SS14)</name>
    <dbReference type="NCBI Taxonomy" id="990650"/>
    <lineage>
        <taxon>Eukaryota</taxon>
        <taxon>Fungi</taxon>
        <taxon>Dikarya</taxon>
        <taxon>Basidiomycota</taxon>
        <taxon>Agaricomycotina</taxon>
        <taxon>Agaricomycetes</taxon>
        <taxon>Phallomycetidae</taxon>
        <taxon>Geastrales</taxon>
        <taxon>Sphaerobolaceae</taxon>
        <taxon>Sphaerobolus</taxon>
    </lineage>
</organism>
<feature type="transmembrane region" description="Helical" evidence="2">
    <location>
        <begin position="369"/>
        <end position="391"/>
    </location>
</feature>
<evidence type="ECO:0000313" key="3">
    <source>
        <dbReference type="EMBL" id="KIJ32148.1"/>
    </source>
</evidence>
<feature type="transmembrane region" description="Helical" evidence="2">
    <location>
        <begin position="421"/>
        <end position="451"/>
    </location>
</feature>
<accession>A0A0C9TPV4</accession>
<name>A0A0C9TPV4_SPHS4</name>
<gene>
    <name evidence="3" type="ORF">M422DRAFT_783561</name>
</gene>
<reference evidence="3 4" key="1">
    <citation type="submission" date="2014-06" db="EMBL/GenBank/DDBJ databases">
        <title>Evolutionary Origins and Diversification of the Mycorrhizal Mutualists.</title>
        <authorList>
            <consortium name="DOE Joint Genome Institute"/>
            <consortium name="Mycorrhizal Genomics Consortium"/>
            <person name="Kohler A."/>
            <person name="Kuo A."/>
            <person name="Nagy L.G."/>
            <person name="Floudas D."/>
            <person name="Copeland A."/>
            <person name="Barry K.W."/>
            <person name="Cichocki N."/>
            <person name="Veneault-Fourrey C."/>
            <person name="LaButti K."/>
            <person name="Lindquist E.A."/>
            <person name="Lipzen A."/>
            <person name="Lundell T."/>
            <person name="Morin E."/>
            <person name="Murat C."/>
            <person name="Riley R."/>
            <person name="Ohm R."/>
            <person name="Sun H."/>
            <person name="Tunlid A."/>
            <person name="Henrissat B."/>
            <person name="Grigoriev I.V."/>
            <person name="Hibbett D.S."/>
            <person name="Martin F."/>
        </authorList>
    </citation>
    <scope>NUCLEOTIDE SEQUENCE [LARGE SCALE GENOMIC DNA]</scope>
    <source>
        <strain evidence="3 4">SS14</strain>
    </source>
</reference>
<dbReference type="InterPro" id="IPR001202">
    <property type="entry name" value="WW_dom"/>
</dbReference>
<keyword evidence="2" id="KW-0812">Transmembrane</keyword>
<feature type="transmembrane region" description="Helical" evidence="2">
    <location>
        <begin position="491"/>
        <end position="508"/>
    </location>
</feature>
<dbReference type="OrthoDB" id="2674421at2759"/>
<feature type="transmembrane region" description="Helical" evidence="2">
    <location>
        <begin position="457"/>
        <end position="479"/>
    </location>
</feature>
<evidence type="ECO:0000256" key="1">
    <source>
        <dbReference type="SAM" id="MobiDB-lite"/>
    </source>
</evidence>